<protein>
    <submittedName>
        <fullName evidence="8">Keratin, type II cytoskeletal 72</fullName>
    </submittedName>
</protein>
<feature type="coiled-coil region" evidence="6">
    <location>
        <begin position="383"/>
        <end position="463"/>
    </location>
</feature>
<dbReference type="Gene3D" id="1.20.5.1160">
    <property type="entry name" value="Vasodilator-stimulated phosphoprotein"/>
    <property type="match status" value="1"/>
</dbReference>
<evidence type="ECO:0000259" key="7">
    <source>
        <dbReference type="PROSITE" id="PS51842"/>
    </source>
</evidence>
<evidence type="ECO:0000256" key="1">
    <source>
        <dbReference type="ARBA" id="ARBA00022744"/>
    </source>
</evidence>
<dbReference type="GO" id="GO:0045109">
    <property type="term" value="P:intermediate filament organization"/>
    <property type="evidence" value="ECO:0007669"/>
    <property type="project" value="TreeGrafter"/>
</dbReference>
<dbReference type="PROSITE" id="PS00226">
    <property type="entry name" value="IF_ROD_1"/>
    <property type="match status" value="1"/>
</dbReference>
<proteinExistence type="inferred from homology"/>
<sequence length="558" mass="61705">MSRQLTLFAGGERLGFSGCSAVLSGRFGSSRASFKAGVKGAAPFGSRSLFSLGGSRRQARCAGSERGGGFALGHGCVGGGRPGGFVGTIFGSAGLGPACPSVCPPGGIPQVIVNKSLLSPLNVELDHEIQKVRVQEREQIKALNNKFASFIDKVIPLKVELDHEIQKVRVQEREQIKALNNKFASFIDKVRFLEQQNQVLQTKWELLQQLDLNNCGEKLEPIYEGHISGLRKQLETLSGDRVRLESELRNMRDVVEDYKKRYEVEINRRTAAENEFVMLKKDVDAAYMNKIELQAKVDSLTEAIKFFKYLYEEEIAQMQSHISDTSVILSMDNNRELDLDSIIDEVRVQYEEITQKSKAEAECLYQTKIQELQVTAGQHGDDLKLTKAEISEVNRLIQRLHSEIGNVKKQCSNLETSIADTEQRGDCALKDAQVKLHELEDALQQGKEELARLLLEYQDLLNIKLELDIEIATYRKLLESEESRMSGEYPNSVSISVISSINAGTGGAGFNVGFGASSSCSYKSAAVDVKTKGNCVRELKDPLGKTPGSSCVTKKVSR</sequence>
<dbReference type="AlphaFoldDB" id="G5ALS6"/>
<evidence type="ECO:0000256" key="4">
    <source>
        <dbReference type="ARBA" id="ARBA00061646"/>
    </source>
</evidence>
<dbReference type="FunFam" id="1.20.5.500:FF:000001">
    <property type="entry name" value="Type II keratin 23"/>
    <property type="match status" value="1"/>
</dbReference>
<dbReference type="FunFam" id="1.20.5.170:FF:000004">
    <property type="entry name" value="Keratin, type II cytoskeletal 5"/>
    <property type="match status" value="1"/>
</dbReference>
<dbReference type="InterPro" id="IPR003054">
    <property type="entry name" value="Keratin_II"/>
</dbReference>
<dbReference type="SUPFAM" id="SSF64593">
    <property type="entry name" value="Intermediate filament protein, coiled coil region"/>
    <property type="match status" value="3"/>
</dbReference>
<keyword evidence="1" id="KW-0416">Keratin</keyword>
<evidence type="ECO:0000313" key="9">
    <source>
        <dbReference type="Proteomes" id="UP000006813"/>
    </source>
</evidence>
<dbReference type="GO" id="GO:0030280">
    <property type="term" value="F:structural constituent of skin epidermis"/>
    <property type="evidence" value="ECO:0007669"/>
    <property type="project" value="TreeGrafter"/>
</dbReference>
<dbReference type="eggNOG" id="ENOG502T3SC">
    <property type="taxonomic scope" value="Eukaryota"/>
</dbReference>
<dbReference type="PANTHER" id="PTHR45616">
    <property type="entry name" value="GATA-TYPE DOMAIN-CONTAINING PROTEIN"/>
    <property type="match status" value="1"/>
</dbReference>
<evidence type="ECO:0000256" key="2">
    <source>
        <dbReference type="ARBA" id="ARBA00022754"/>
    </source>
</evidence>
<dbReference type="InterPro" id="IPR018039">
    <property type="entry name" value="IF_conserved"/>
</dbReference>
<dbReference type="InterPro" id="IPR039008">
    <property type="entry name" value="IF_rod_dom"/>
</dbReference>
<evidence type="ECO:0000313" key="8">
    <source>
        <dbReference type="EMBL" id="EHA97986.1"/>
    </source>
</evidence>
<evidence type="ECO:0000256" key="3">
    <source>
        <dbReference type="ARBA" id="ARBA00023054"/>
    </source>
</evidence>
<dbReference type="GO" id="GO:0005615">
    <property type="term" value="C:extracellular space"/>
    <property type="evidence" value="ECO:0007669"/>
    <property type="project" value="TreeGrafter"/>
</dbReference>
<dbReference type="OMA" id="CKKRYEV"/>
<dbReference type="Pfam" id="PF00038">
    <property type="entry name" value="Filament"/>
    <property type="match status" value="1"/>
</dbReference>
<dbReference type="Gene3D" id="1.20.5.500">
    <property type="entry name" value="Single helix bin"/>
    <property type="match status" value="1"/>
</dbReference>
<dbReference type="Pfam" id="PF16208">
    <property type="entry name" value="Keratin_2_head"/>
    <property type="match status" value="1"/>
</dbReference>
<dbReference type="Gene3D" id="1.20.5.170">
    <property type="match status" value="1"/>
</dbReference>
<dbReference type="GO" id="GO:0031424">
    <property type="term" value="P:keratinization"/>
    <property type="evidence" value="ECO:0007669"/>
    <property type="project" value="TreeGrafter"/>
</dbReference>
<dbReference type="FunFam" id="1.20.5.1160:FF:000001">
    <property type="entry name" value="Keratin type II"/>
    <property type="match status" value="1"/>
</dbReference>
<name>G5ALS6_HETGA</name>
<comment type="similarity">
    <text evidence="4 5">Belongs to the intermediate filament family.</text>
</comment>
<evidence type="ECO:0000256" key="6">
    <source>
        <dbReference type="SAM" id="Coils"/>
    </source>
</evidence>
<dbReference type="EMBL" id="JH165888">
    <property type="protein sequence ID" value="EHA97986.1"/>
    <property type="molecule type" value="Genomic_DNA"/>
</dbReference>
<dbReference type="FunCoup" id="G5ALS6">
    <property type="interactions" value="23"/>
</dbReference>
<feature type="coiled-coil region" evidence="6">
    <location>
        <begin position="227"/>
        <end position="275"/>
    </location>
</feature>
<dbReference type="PANTHER" id="PTHR45616:SF2">
    <property type="entry name" value="KERATIN, TYPE II CYTOSKELETAL 72"/>
    <property type="match status" value="1"/>
</dbReference>
<feature type="domain" description="IF rod" evidence="7">
    <location>
        <begin position="172"/>
        <end position="485"/>
    </location>
</feature>
<dbReference type="GO" id="GO:0045095">
    <property type="term" value="C:keratin filament"/>
    <property type="evidence" value="ECO:0007669"/>
    <property type="project" value="InterPro"/>
</dbReference>
<dbReference type="InterPro" id="IPR032444">
    <property type="entry name" value="Keratin_2_head"/>
</dbReference>
<accession>G5ALS6</accession>
<dbReference type="STRING" id="10181.G5ALS6"/>
<keyword evidence="2 5" id="KW-0403">Intermediate filament</keyword>
<dbReference type="PROSITE" id="PS51842">
    <property type="entry name" value="IF_ROD_2"/>
    <property type="match status" value="1"/>
</dbReference>
<dbReference type="InParanoid" id="G5ALS6"/>
<organism evidence="8 9">
    <name type="scientific">Heterocephalus glaber</name>
    <name type="common">Naked mole rat</name>
    <dbReference type="NCBI Taxonomy" id="10181"/>
    <lineage>
        <taxon>Eukaryota</taxon>
        <taxon>Metazoa</taxon>
        <taxon>Chordata</taxon>
        <taxon>Craniata</taxon>
        <taxon>Vertebrata</taxon>
        <taxon>Euteleostomi</taxon>
        <taxon>Mammalia</taxon>
        <taxon>Eutheria</taxon>
        <taxon>Euarchontoglires</taxon>
        <taxon>Glires</taxon>
        <taxon>Rodentia</taxon>
        <taxon>Hystricomorpha</taxon>
        <taxon>Bathyergidae</taxon>
        <taxon>Heterocephalus</taxon>
    </lineage>
</organism>
<dbReference type="Proteomes" id="UP000006813">
    <property type="component" value="Unassembled WGS sequence"/>
</dbReference>
<reference evidence="8 9" key="1">
    <citation type="journal article" date="2011" name="Nature">
        <title>Genome sequencing reveals insights into physiology and longevity of the naked mole rat.</title>
        <authorList>
            <person name="Kim E.B."/>
            <person name="Fang X."/>
            <person name="Fushan A.A."/>
            <person name="Huang Z."/>
            <person name="Lobanov A.V."/>
            <person name="Han L."/>
            <person name="Marino S.M."/>
            <person name="Sun X."/>
            <person name="Turanov A.A."/>
            <person name="Yang P."/>
            <person name="Yim S.H."/>
            <person name="Zhao X."/>
            <person name="Kasaikina M.V."/>
            <person name="Stoletzki N."/>
            <person name="Peng C."/>
            <person name="Polak P."/>
            <person name="Xiong Z."/>
            <person name="Kiezun A."/>
            <person name="Zhu Y."/>
            <person name="Chen Y."/>
            <person name="Kryukov G.V."/>
            <person name="Zhang Q."/>
            <person name="Peshkin L."/>
            <person name="Yang L."/>
            <person name="Bronson R.T."/>
            <person name="Buffenstein R."/>
            <person name="Wang B."/>
            <person name="Han C."/>
            <person name="Li Q."/>
            <person name="Chen L."/>
            <person name="Zhao W."/>
            <person name="Sunyaev S.R."/>
            <person name="Park T.J."/>
            <person name="Zhang G."/>
            <person name="Wang J."/>
            <person name="Gladyshev V.N."/>
        </authorList>
    </citation>
    <scope>NUCLEOTIDE SEQUENCE [LARGE SCALE GENOMIC DNA]</scope>
</reference>
<dbReference type="PRINTS" id="PR01276">
    <property type="entry name" value="TYPE2KERATIN"/>
</dbReference>
<evidence type="ECO:0000256" key="5">
    <source>
        <dbReference type="RuleBase" id="RU000685"/>
    </source>
</evidence>
<dbReference type="SMART" id="SM01391">
    <property type="entry name" value="Filament"/>
    <property type="match status" value="1"/>
</dbReference>
<gene>
    <name evidence="8" type="ORF">GW7_03783</name>
</gene>
<keyword evidence="3 6" id="KW-0175">Coiled coil</keyword>